<dbReference type="PANTHER" id="PTHR46093:SF18">
    <property type="entry name" value="FIBRONECTIN TYPE-III DOMAIN-CONTAINING PROTEIN"/>
    <property type="match status" value="1"/>
</dbReference>
<keyword evidence="4" id="KW-1133">Transmembrane helix</keyword>
<keyword evidence="7" id="KW-1185">Reference proteome</keyword>
<evidence type="ECO:0000256" key="2">
    <source>
        <dbReference type="ARBA" id="ARBA00022737"/>
    </source>
</evidence>
<comment type="caution">
    <text evidence="6">The sequence shown here is derived from an EMBL/GenBank/DDBJ whole genome shotgun (WGS) entry which is preliminary data.</text>
</comment>
<keyword evidence="4" id="KW-0472">Membrane</keyword>
<feature type="transmembrane region" description="Helical" evidence="4">
    <location>
        <begin position="404"/>
        <end position="429"/>
    </location>
</feature>
<feature type="signal peptide" evidence="5">
    <location>
        <begin position="1"/>
        <end position="25"/>
    </location>
</feature>
<evidence type="ECO:0008006" key="8">
    <source>
        <dbReference type="Google" id="ProtNLM"/>
    </source>
</evidence>
<dbReference type="InterPro" id="IPR015915">
    <property type="entry name" value="Kelch-typ_b-propeller"/>
</dbReference>
<keyword evidence="1" id="KW-0880">Kelch repeat</keyword>
<name>A0A9P6IMB7_9FUNG</name>
<dbReference type="AlphaFoldDB" id="A0A9P6IMB7"/>
<dbReference type="PANTHER" id="PTHR46093">
    <property type="entry name" value="ACYL-COA-BINDING DOMAIN-CONTAINING PROTEIN 5"/>
    <property type="match status" value="1"/>
</dbReference>
<gene>
    <name evidence="6" type="ORF">BGZ65_001030</name>
</gene>
<evidence type="ECO:0000256" key="4">
    <source>
        <dbReference type="SAM" id="Phobius"/>
    </source>
</evidence>
<feature type="chain" id="PRO_5040276404" description="Galactose oxidase" evidence="5">
    <location>
        <begin position="26"/>
        <end position="634"/>
    </location>
</feature>
<feature type="region of interest" description="Disordered" evidence="3">
    <location>
        <begin position="575"/>
        <end position="634"/>
    </location>
</feature>
<dbReference type="Gene3D" id="2.120.10.80">
    <property type="entry name" value="Kelch-type beta propeller"/>
    <property type="match status" value="2"/>
</dbReference>
<proteinExistence type="predicted"/>
<dbReference type="OrthoDB" id="10251809at2759"/>
<dbReference type="EMBL" id="JAAAHW010009656">
    <property type="protein sequence ID" value="KAF9937778.1"/>
    <property type="molecule type" value="Genomic_DNA"/>
</dbReference>
<evidence type="ECO:0000256" key="1">
    <source>
        <dbReference type="ARBA" id="ARBA00022441"/>
    </source>
</evidence>
<protein>
    <recommendedName>
        <fullName evidence="8">Galactose oxidase</fullName>
    </recommendedName>
</protein>
<keyword evidence="2" id="KW-0677">Repeat</keyword>
<evidence type="ECO:0000256" key="5">
    <source>
        <dbReference type="SAM" id="SignalP"/>
    </source>
</evidence>
<dbReference type="Pfam" id="PF24681">
    <property type="entry name" value="Kelch_KLHDC2_KLHL20_DRC7"/>
    <property type="match status" value="1"/>
</dbReference>
<evidence type="ECO:0000313" key="6">
    <source>
        <dbReference type="EMBL" id="KAF9937778.1"/>
    </source>
</evidence>
<evidence type="ECO:0000256" key="3">
    <source>
        <dbReference type="SAM" id="MobiDB-lite"/>
    </source>
</evidence>
<feature type="compositionally biased region" description="Polar residues" evidence="3">
    <location>
        <begin position="595"/>
        <end position="610"/>
    </location>
</feature>
<organism evidence="6 7">
    <name type="scientific">Modicella reniformis</name>
    <dbReference type="NCBI Taxonomy" id="1440133"/>
    <lineage>
        <taxon>Eukaryota</taxon>
        <taxon>Fungi</taxon>
        <taxon>Fungi incertae sedis</taxon>
        <taxon>Mucoromycota</taxon>
        <taxon>Mortierellomycotina</taxon>
        <taxon>Mortierellomycetes</taxon>
        <taxon>Mortierellales</taxon>
        <taxon>Mortierellaceae</taxon>
        <taxon>Modicella</taxon>
    </lineage>
</organism>
<keyword evidence="5" id="KW-0732">Signal</keyword>
<dbReference type="Proteomes" id="UP000749646">
    <property type="component" value="Unassembled WGS sequence"/>
</dbReference>
<feature type="region of interest" description="Disordered" evidence="3">
    <location>
        <begin position="449"/>
        <end position="484"/>
    </location>
</feature>
<reference evidence="6" key="1">
    <citation type="journal article" date="2020" name="Fungal Divers.">
        <title>Resolving the Mortierellaceae phylogeny through synthesis of multi-gene phylogenetics and phylogenomics.</title>
        <authorList>
            <person name="Vandepol N."/>
            <person name="Liber J."/>
            <person name="Desiro A."/>
            <person name="Na H."/>
            <person name="Kennedy M."/>
            <person name="Barry K."/>
            <person name="Grigoriev I.V."/>
            <person name="Miller A.N."/>
            <person name="O'Donnell K."/>
            <person name="Stajich J.E."/>
            <person name="Bonito G."/>
        </authorList>
    </citation>
    <scope>NUCLEOTIDE SEQUENCE</scope>
    <source>
        <strain evidence="6">MES-2147</strain>
    </source>
</reference>
<accession>A0A9P6IMB7</accession>
<keyword evidence="4" id="KW-0812">Transmembrane</keyword>
<sequence>MVVFTRNLTLGLVLSLSSFFIESKAQTPSQTVPITPTTPAAPGPTIDAPSAFLGVASASNKNYIFYQGGQLNVDTLQFSNELYSLDLTKSWPKSNPSWANITTPKKGTLSGPRVGSHSAAMSDDGTTLFVTAPSGNEANPFLYQYDIASSSWSTVNAPAAQASVWTNRKAADLLTDPLTGALWFLGGSFTDGSSTNAVDKFESGAWTSLTATPSAGTSSSVLNNFSAGTAHISGNRIYIFGGFSSTAGQRGYQSFQNIPWIDISSPTPTFGSQLALGLVPLSRQDHCSVHTASQKIIIYGGYDANSKKTYDDVWSLDLITWTWTQTMTINNIGPRYGHTCNIAGANMVVFGGMASAATGAIGYGKDIQVYDVMLSTWMASYAPKQDTSEVSKALPGSGSESKGLGTGAVVGIILAVFALIALILGGIWYKRRQKQIEIREAEMEKEAYLASLRPENGSETRSKPSYSPRSPSAPRAGATPVISSPSIVHGGPYNGMDELLLNSAAASPGMGGQGQPNVQYLMQHLPDGTIAVQPVYLDHQAHQMQPSPNMLANTSGYVSPHMAGASGGGYVSPPPAKGSAVTSPGLGGSYIMPPSMQQSQVSYPQPTQDPFASPTMPVAPLPPGYHPTSGPGSP</sequence>
<evidence type="ECO:0000313" key="7">
    <source>
        <dbReference type="Proteomes" id="UP000749646"/>
    </source>
</evidence>
<dbReference type="SUPFAM" id="SSF117281">
    <property type="entry name" value="Kelch motif"/>
    <property type="match status" value="1"/>
</dbReference>
<feature type="compositionally biased region" description="Low complexity" evidence="3">
    <location>
        <begin position="463"/>
        <end position="480"/>
    </location>
</feature>